<sequence length="645" mass="75174">MNSLSYSIPKDAILFDSQDEKFKSPFGAIPCGEGVTFNFFTDKSINCLNVSLFLINGKETEYKMTQIGEEKIGDRDYIVWSLNFTAPKPAKTIFYHFKLFVGNENSIFYYGNNSLALGGIGEIYENYPINYQITLFYKNNPTPNWFKESIAYQIFPDRFKNGNKDGKINNPKNNSFIYGKWSDIPMYIKNSKNEIARWDFYGGNLKGITEKINYLKGLNVGTLYLNPIFEATSNHRYDTNNYHNIDPILGSYKDFKDLVKECKKRGIFTILDGVFNHTGKESLYFKEASKSKASPFYPWYRFQNYPYDYECWWGIKDLPCVNELEPSFFKYIIEGENSVINHWMKTGVKGWRLDVADELPSFFIESLKYKCKTIDSESIVIGEVWEDASNKISYGQRREYFNGKQLDSVMNYPLRTYLLNFYNGSIDSDTLCKYMNSLKENYPRENYFALFNLLGTHDVKRIKTSVKEVIQNYPIDLKYLEPATLRVLKSLSLIQFTLPGVPVIYYGDEVGLEGGKDPDNRRTYPWGNEDQDLLKWYRKISYLRSSSKVLKKGEIKFFSPHPDVFAYIRYLPNERDFIGVITNRNPNRSKIFKINLKEFLGQFSNNIPTDIYRWNDPLIIPIDSSTNFPIKIPPLKTLLFSSKSV</sequence>
<dbReference type="CDD" id="cd11338">
    <property type="entry name" value="AmyAc_CMD"/>
    <property type="match status" value="1"/>
</dbReference>
<dbReference type="InterPro" id="IPR013783">
    <property type="entry name" value="Ig-like_fold"/>
</dbReference>
<comment type="caution">
    <text evidence="4">The sequence shown here is derived from an EMBL/GenBank/DDBJ whole genome shotgun (WGS) entry which is preliminary data.</text>
</comment>
<dbReference type="Gene3D" id="2.60.40.10">
    <property type="entry name" value="Immunoglobulins"/>
    <property type="match status" value="1"/>
</dbReference>
<evidence type="ECO:0000256" key="2">
    <source>
        <dbReference type="ARBA" id="ARBA00023295"/>
    </source>
</evidence>
<keyword evidence="2" id="KW-0326">Glycosidase</keyword>
<dbReference type="RefSeq" id="WP_320313263.1">
    <property type="nucleotide sequence ID" value="NZ_JAVIKH010000005.1"/>
</dbReference>
<dbReference type="EMBL" id="JAVIKH010000005">
    <property type="protein sequence ID" value="MDX8335857.1"/>
    <property type="molecule type" value="Genomic_DNA"/>
</dbReference>
<dbReference type="SUPFAM" id="SSF51445">
    <property type="entry name" value="(Trans)glycosidases"/>
    <property type="match status" value="1"/>
</dbReference>
<evidence type="ECO:0000256" key="1">
    <source>
        <dbReference type="ARBA" id="ARBA00022801"/>
    </source>
</evidence>
<dbReference type="PANTHER" id="PTHR10357:SF210">
    <property type="entry name" value="MALTODEXTRIN GLUCOSIDASE"/>
    <property type="match status" value="1"/>
</dbReference>
<protein>
    <submittedName>
        <fullName evidence="4">Glycoside hydrolase family 13 protein</fullName>
    </submittedName>
</protein>
<name>A0ABU4WA18_9FUSO</name>
<dbReference type="PANTHER" id="PTHR10357">
    <property type="entry name" value="ALPHA-AMYLASE FAMILY MEMBER"/>
    <property type="match status" value="1"/>
</dbReference>
<proteinExistence type="predicted"/>
<organism evidence="4 5">
    <name type="scientific">Candidatus Cetobacterium colombiensis</name>
    <dbReference type="NCBI Taxonomy" id="3073100"/>
    <lineage>
        <taxon>Bacteria</taxon>
        <taxon>Fusobacteriati</taxon>
        <taxon>Fusobacteriota</taxon>
        <taxon>Fusobacteriia</taxon>
        <taxon>Fusobacteriales</taxon>
        <taxon>Fusobacteriaceae</taxon>
        <taxon>Cetobacterium</taxon>
    </lineage>
</organism>
<dbReference type="InterPro" id="IPR006047">
    <property type="entry name" value="GH13_cat_dom"/>
</dbReference>
<keyword evidence="5" id="KW-1185">Reference proteome</keyword>
<dbReference type="GO" id="GO:0016787">
    <property type="term" value="F:hydrolase activity"/>
    <property type="evidence" value="ECO:0007669"/>
    <property type="project" value="UniProtKB-KW"/>
</dbReference>
<dbReference type="Gene3D" id="3.90.400.10">
    <property type="entry name" value="Oligo-1,6-glucosidase, Domain 2"/>
    <property type="match status" value="1"/>
</dbReference>
<dbReference type="SMART" id="SM00642">
    <property type="entry name" value="Aamy"/>
    <property type="match status" value="1"/>
</dbReference>
<dbReference type="Gene3D" id="3.20.20.80">
    <property type="entry name" value="Glycosidases"/>
    <property type="match status" value="1"/>
</dbReference>
<dbReference type="Pfam" id="PF00128">
    <property type="entry name" value="Alpha-amylase"/>
    <property type="match status" value="1"/>
</dbReference>
<evidence type="ECO:0000313" key="4">
    <source>
        <dbReference type="EMBL" id="MDX8335857.1"/>
    </source>
</evidence>
<reference evidence="5" key="1">
    <citation type="submission" date="2023-07" db="EMBL/GenBank/DDBJ databases">
        <authorList>
            <person name="Colorado M.A."/>
            <person name="Villamil L.M."/>
            <person name="Melo J.F."/>
            <person name="Rodriguez J.A."/>
            <person name="Ruiz R.Y."/>
        </authorList>
    </citation>
    <scope>NUCLEOTIDE SEQUENCE [LARGE SCALE GENOMIC DNA]</scope>
    <source>
        <strain evidence="5">C33</strain>
    </source>
</reference>
<gene>
    <name evidence="4" type="ORF">RFV38_05005</name>
</gene>
<dbReference type="InterPro" id="IPR017853">
    <property type="entry name" value="GH"/>
</dbReference>
<dbReference type="InterPro" id="IPR045857">
    <property type="entry name" value="O16G_dom_2"/>
</dbReference>
<evidence type="ECO:0000259" key="3">
    <source>
        <dbReference type="SMART" id="SM00642"/>
    </source>
</evidence>
<accession>A0ABU4WA18</accession>
<keyword evidence="1 4" id="KW-0378">Hydrolase</keyword>
<dbReference type="Proteomes" id="UP001279681">
    <property type="component" value="Unassembled WGS sequence"/>
</dbReference>
<feature type="domain" description="Glycosyl hydrolase family 13 catalytic" evidence="3">
    <location>
        <begin position="153"/>
        <end position="544"/>
    </location>
</feature>
<evidence type="ECO:0000313" key="5">
    <source>
        <dbReference type="Proteomes" id="UP001279681"/>
    </source>
</evidence>